<organism evidence="2 3">
    <name type="scientific">Brassica cretica</name>
    <name type="common">Mustard</name>
    <dbReference type="NCBI Taxonomy" id="69181"/>
    <lineage>
        <taxon>Eukaryota</taxon>
        <taxon>Viridiplantae</taxon>
        <taxon>Streptophyta</taxon>
        <taxon>Embryophyta</taxon>
        <taxon>Tracheophyta</taxon>
        <taxon>Spermatophyta</taxon>
        <taxon>Magnoliopsida</taxon>
        <taxon>eudicotyledons</taxon>
        <taxon>Gunneridae</taxon>
        <taxon>Pentapetalae</taxon>
        <taxon>rosids</taxon>
        <taxon>malvids</taxon>
        <taxon>Brassicales</taxon>
        <taxon>Brassicaceae</taxon>
        <taxon>Brassiceae</taxon>
        <taxon>Brassica</taxon>
    </lineage>
</organism>
<feature type="chain" id="PRO_5045436983" evidence="1">
    <location>
        <begin position="21"/>
        <end position="67"/>
    </location>
</feature>
<evidence type="ECO:0000313" key="2">
    <source>
        <dbReference type="EMBL" id="KAF3609826.1"/>
    </source>
</evidence>
<gene>
    <name evidence="2" type="ORF">DY000_02045937</name>
</gene>
<evidence type="ECO:0000313" key="3">
    <source>
        <dbReference type="Proteomes" id="UP000266723"/>
    </source>
</evidence>
<sequence length="67" mass="7452">MNLFLRLSVYLMLAYPELDRQEVTIVQTVDPIPLSGRTANWIPAEANVFASSFVDGTVAVRDVRVGK</sequence>
<evidence type="ECO:0000256" key="1">
    <source>
        <dbReference type="SAM" id="SignalP"/>
    </source>
</evidence>
<protein>
    <submittedName>
        <fullName evidence="2">Uncharacterized protein</fullName>
    </submittedName>
</protein>
<proteinExistence type="predicted"/>
<name>A0ABQ7F3K6_BRACR</name>
<keyword evidence="3" id="KW-1185">Reference proteome</keyword>
<comment type="caution">
    <text evidence="2">The sequence shown here is derived from an EMBL/GenBank/DDBJ whole genome shotgun (WGS) entry which is preliminary data.</text>
</comment>
<reference evidence="2 3" key="1">
    <citation type="journal article" date="2020" name="BMC Genomics">
        <title>Intraspecific diversification of the crop wild relative Brassica cretica Lam. using demographic model selection.</title>
        <authorList>
            <person name="Kioukis A."/>
            <person name="Michalopoulou V.A."/>
            <person name="Briers L."/>
            <person name="Pirintsos S."/>
            <person name="Studholme D.J."/>
            <person name="Pavlidis P."/>
            <person name="Sarris P.F."/>
        </authorList>
    </citation>
    <scope>NUCLEOTIDE SEQUENCE [LARGE SCALE GENOMIC DNA]</scope>
    <source>
        <strain evidence="3">cv. PFS-1207/04</strain>
    </source>
</reference>
<accession>A0ABQ7F3K6</accession>
<feature type="signal peptide" evidence="1">
    <location>
        <begin position="1"/>
        <end position="20"/>
    </location>
</feature>
<dbReference type="EMBL" id="QGKV02000297">
    <property type="protein sequence ID" value="KAF3609826.1"/>
    <property type="molecule type" value="Genomic_DNA"/>
</dbReference>
<dbReference type="Proteomes" id="UP000266723">
    <property type="component" value="Unassembled WGS sequence"/>
</dbReference>
<keyword evidence="1" id="KW-0732">Signal</keyword>